<gene>
    <name evidence="9" type="ORF">BDW47DRAFT_115006</name>
</gene>
<evidence type="ECO:0000256" key="6">
    <source>
        <dbReference type="ARBA" id="ARBA00043913"/>
    </source>
</evidence>
<evidence type="ECO:0000256" key="2">
    <source>
        <dbReference type="ARBA" id="ARBA00022574"/>
    </source>
</evidence>
<dbReference type="GO" id="GO:0005741">
    <property type="term" value="C:mitochondrial outer membrane"/>
    <property type="evidence" value="ECO:0007669"/>
    <property type="project" value="UniProtKB-SubCell"/>
</dbReference>
<dbReference type="Proteomes" id="UP000234585">
    <property type="component" value="Unassembled WGS sequence"/>
</dbReference>
<feature type="repeat" description="WD" evidence="7">
    <location>
        <begin position="894"/>
        <end position="935"/>
    </location>
</feature>
<dbReference type="PROSITE" id="PS00678">
    <property type="entry name" value="WD_REPEATS_1"/>
    <property type="match status" value="1"/>
</dbReference>
<dbReference type="PRINTS" id="PR00320">
    <property type="entry name" value="GPROTEINBRPT"/>
</dbReference>
<protein>
    <recommendedName>
        <fullName evidence="5">Mitochondrial division protein 1</fullName>
    </recommendedName>
</protein>
<sequence length="989" mass="110897">MAQGLNLKELPVAEGAEFGTYMDQHEEGCLPGTREELLREIDEWAVLPQSRCIFWLNGSAGTGKSTISRTVANFFFKRGEGGRGNATRFFPTIARQLFTQIAEIQPVIMHVLNDDFDKLILQPLLNFKKSNTPGRVLNDSNIQQARLVQLRVFHEVGDDHQDFILHQIPSPIIKRDISLFLEHKLAKIRKERSLQPDWPGATKTQRLITMSVPLFIFAATICQGSLSEILDHQNDTSKLNGTYLPVLDRLLVGQEYRMVLGTIILLESPLSLHALANFLGRPESFLDTRLNSLHSVLDIPHNKMLPIRAFHLSLRDFLVNADTCENTPLWIDEKEINQDLTARCLHVMNQNLKKNICNLPSYGTVRMTISRQHISDRLPPELQYSCRYWTHHLTHSRDAISWSDKILAFLNDHFLHWVEVMSLLDAISEALQSINTLKLAMQGRKDSEINKFLCDAERFILKNSQMVDVAPLQLYVQTCPRVEDTWSPELRTLEGHSRIVRSVTFSPDGQQLASGSDDKTIKIWDPATGHLRHTLEGHSSSVKSVAFSPDNQQLASGSNDKTIKIWNPATGYLRHTLEGHSNLVWSVAFSPDGQQLASGSFDNTIKIWNPITGHLRYTLEGYSSRVWSVAFSPDSQQLASGSLDKTIKTWDLTTGYLRHALEDHSSRVESVAFSPDGQQLASGSDDKTIKIWDPTTGHLRHTLEDHSSSQLASGSFDKTIKIWDPTTGHLRRTLEGHFSLVESVAFSPDSQQLASGSDENTIKIWDPATGYLRHTLEDHSSKVESVAFSPDGQQLASGSDDKTIKIWDPATSHLRRTLEGHFSRVCQQLASGSFDKTIKIWDPTTGYLRYTLEGHFSSVWSVAFSPDSQQLASGSLDKTIKIWDPITGHLRHTLEGHSSSVWSMAFSPDSQQLASGSEDKTIKIWDPATGQLGETLDTMGILVVEIYKYQNSHFICNTGWAARSWWATRLGNTLACGVFDDSAPAGIGR</sequence>
<proteinExistence type="inferred from homology"/>
<dbReference type="SMART" id="SM00320">
    <property type="entry name" value="WD40"/>
    <property type="match status" value="11"/>
</dbReference>
<dbReference type="RefSeq" id="XP_024675719.1">
    <property type="nucleotide sequence ID" value="XM_024814748.1"/>
</dbReference>
<dbReference type="EMBL" id="KZ559119">
    <property type="protein sequence ID" value="PLB41707.1"/>
    <property type="molecule type" value="Genomic_DNA"/>
</dbReference>
<dbReference type="PANTHER" id="PTHR22847">
    <property type="entry name" value="WD40 REPEAT PROTEIN"/>
    <property type="match status" value="1"/>
</dbReference>
<evidence type="ECO:0000256" key="7">
    <source>
        <dbReference type="PROSITE-ProRule" id="PRU00221"/>
    </source>
</evidence>
<dbReference type="InterPro" id="IPR020472">
    <property type="entry name" value="WD40_PAC1"/>
</dbReference>
<feature type="repeat" description="WD" evidence="7">
    <location>
        <begin position="776"/>
        <end position="817"/>
    </location>
</feature>
<dbReference type="InterPro" id="IPR015943">
    <property type="entry name" value="WD40/YVTN_repeat-like_dom_sf"/>
</dbReference>
<feature type="repeat" description="WD" evidence="7">
    <location>
        <begin position="711"/>
        <end position="733"/>
    </location>
</feature>
<dbReference type="CDD" id="cd00200">
    <property type="entry name" value="WD40"/>
    <property type="match status" value="2"/>
</dbReference>
<keyword evidence="2 7" id="KW-0853">WD repeat</keyword>
<comment type="function">
    <text evidence="6">Involved in mitochondrial fission. Acts as an adapter protein required to form mitochondrial fission complexes. Formation of these complexes is required to promote constriction and fission of the mitochondrial compartment at a late step in mitochondrial division.</text>
</comment>
<comment type="similarity">
    <text evidence="4">Belongs to the WD repeat MDV1/CAF4 family.</text>
</comment>
<feature type="repeat" description="WD" evidence="7">
    <location>
        <begin position="661"/>
        <end position="702"/>
    </location>
</feature>
<evidence type="ECO:0000256" key="4">
    <source>
        <dbReference type="ARBA" id="ARBA00038415"/>
    </source>
</evidence>
<dbReference type="AlphaFoldDB" id="A0A2I2FM43"/>
<name>A0A2I2FM43_ASPCN</name>
<accession>A0A2I2FM43</accession>
<dbReference type="PROSITE" id="PS50082">
    <property type="entry name" value="WD_REPEATS_2"/>
    <property type="match status" value="11"/>
</dbReference>
<reference evidence="9 10" key="1">
    <citation type="submission" date="2017-12" db="EMBL/GenBank/DDBJ databases">
        <authorList>
            <consortium name="DOE Joint Genome Institute"/>
            <person name="Haridas S."/>
            <person name="Kjaerbolling I."/>
            <person name="Vesth T.C."/>
            <person name="Frisvad J.C."/>
            <person name="Nybo J.L."/>
            <person name="Theobald S."/>
            <person name="Kuo A."/>
            <person name="Bowyer P."/>
            <person name="Matsuda Y."/>
            <person name="Mondo S."/>
            <person name="Lyhne E.K."/>
            <person name="Kogle M.E."/>
            <person name="Clum A."/>
            <person name="Lipzen A."/>
            <person name="Salamov A."/>
            <person name="Ngan C.Y."/>
            <person name="Daum C."/>
            <person name="Chiniquy J."/>
            <person name="Barry K."/>
            <person name="LaButti K."/>
            <person name="Simmons B.A."/>
            <person name="Magnuson J.K."/>
            <person name="Mortensen U.H."/>
            <person name="Larsen T.O."/>
            <person name="Grigoriev I.V."/>
            <person name="Baker S.E."/>
            <person name="Andersen M.R."/>
            <person name="Nordberg H.P."/>
            <person name="Cantor M.N."/>
            <person name="Hua S.X."/>
        </authorList>
    </citation>
    <scope>NUCLEOTIDE SEQUENCE [LARGE SCALE GENOMIC DNA]</scope>
    <source>
        <strain evidence="9 10">CBS 102.13</strain>
    </source>
</reference>
<evidence type="ECO:0000259" key="8">
    <source>
        <dbReference type="Pfam" id="PF24883"/>
    </source>
</evidence>
<feature type="repeat" description="WD" evidence="7">
    <location>
        <begin position="734"/>
        <end position="775"/>
    </location>
</feature>
<feature type="repeat" description="WD" evidence="7">
    <location>
        <begin position="852"/>
        <end position="893"/>
    </location>
</feature>
<evidence type="ECO:0000256" key="1">
    <source>
        <dbReference type="ARBA" id="ARBA00004570"/>
    </source>
</evidence>
<dbReference type="SUPFAM" id="SSF50978">
    <property type="entry name" value="WD40 repeat-like"/>
    <property type="match status" value="2"/>
</dbReference>
<organism evidence="9 10">
    <name type="scientific">Aspergillus candidus</name>
    <dbReference type="NCBI Taxonomy" id="41067"/>
    <lineage>
        <taxon>Eukaryota</taxon>
        <taxon>Fungi</taxon>
        <taxon>Dikarya</taxon>
        <taxon>Ascomycota</taxon>
        <taxon>Pezizomycotina</taxon>
        <taxon>Eurotiomycetes</taxon>
        <taxon>Eurotiomycetidae</taxon>
        <taxon>Eurotiales</taxon>
        <taxon>Aspergillaceae</taxon>
        <taxon>Aspergillus</taxon>
        <taxon>Aspergillus subgen. Circumdati</taxon>
    </lineage>
</organism>
<evidence type="ECO:0000256" key="3">
    <source>
        <dbReference type="ARBA" id="ARBA00022737"/>
    </source>
</evidence>
<dbReference type="Pfam" id="PF00400">
    <property type="entry name" value="WD40"/>
    <property type="match status" value="11"/>
</dbReference>
<dbReference type="InterPro" id="IPR056884">
    <property type="entry name" value="NPHP3-like_N"/>
</dbReference>
<evidence type="ECO:0000256" key="5">
    <source>
        <dbReference type="ARBA" id="ARBA00039789"/>
    </source>
</evidence>
<feature type="repeat" description="WD" evidence="7">
    <location>
        <begin position="493"/>
        <end position="534"/>
    </location>
</feature>
<evidence type="ECO:0000313" key="9">
    <source>
        <dbReference type="EMBL" id="PLB41707.1"/>
    </source>
</evidence>
<feature type="domain" description="Nephrocystin 3-like N-terminal" evidence="8">
    <location>
        <begin position="32"/>
        <end position="116"/>
    </location>
</feature>
<dbReference type="Gene3D" id="2.130.10.10">
    <property type="entry name" value="YVTN repeat-like/Quinoprotein amine dehydrogenase"/>
    <property type="match status" value="5"/>
</dbReference>
<dbReference type="GO" id="GO:0005634">
    <property type="term" value="C:nucleus"/>
    <property type="evidence" value="ECO:0007669"/>
    <property type="project" value="TreeGrafter"/>
</dbReference>
<dbReference type="PANTHER" id="PTHR22847:SF637">
    <property type="entry name" value="WD REPEAT DOMAIN 5B"/>
    <property type="match status" value="1"/>
</dbReference>
<comment type="subcellular location">
    <subcellularLocation>
        <location evidence="1">Mitochondrion outer membrane</location>
        <topology evidence="1">Peripheral membrane protein</topology>
        <orientation evidence="1">Cytoplasmic side</orientation>
    </subcellularLocation>
</comment>
<dbReference type="PROSITE" id="PS50294">
    <property type="entry name" value="WD_REPEATS_REGION"/>
    <property type="match status" value="9"/>
</dbReference>
<feature type="repeat" description="WD" evidence="7">
    <location>
        <begin position="577"/>
        <end position="609"/>
    </location>
</feature>
<dbReference type="InterPro" id="IPR019775">
    <property type="entry name" value="WD40_repeat_CS"/>
</dbReference>
<dbReference type="InterPro" id="IPR001680">
    <property type="entry name" value="WD40_rpt"/>
</dbReference>
<dbReference type="STRING" id="41067.A0A2I2FM43"/>
<dbReference type="InterPro" id="IPR036322">
    <property type="entry name" value="WD40_repeat_dom_sf"/>
</dbReference>
<dbReference type="Pfam" id="PF24883">
    <property type="entry name" value="NPHP3_N"/>
    <property type="match status" value="1"/>
</dbReference>
<keyword evidence="3" id="KW-0677">Repeat</keyword>
<dbReference type="GeneID" id="36521908"/>
<keyword evidence="10" id="KW-1185">Reference proteome</keyword>
<feature type="repeat" description="WD" evidence="7">
    <location>
        <begin position="535"/>
        <end position="576"/>
    </location>
</feature>
<evidence type="ECO:0000313" key="10">
    <source>
        <dbReference type="Proteomes" id="UP000234585"/>
    </source>
</evidence>
<dbReference type="OrthoDB" id="1577640at2759"/>
<feature type="repeat" description="WD" evidence="7">
    <location>
        <begin position="829"/>
        <end position="851"/>
    </location>
</feature>
<dbReference type="GO" id="GO:1990234">
    <property type="term" value="C:transferase complex"/>
    <property type="evidence" value="ECO:0007669"/>
    <property type="project" value="UniProtKB-ARBA"/>
</dbReference>
<feature type="repeat" description="WD" evidence="7">
    <location>
        <begin position="619"/>
        <end position="660"/>
    </location>
</feature>